<comment type="caution">
    <text evidence="1">The sequence shown here is derived from an EMBL/GenBank/DDBJ whole genome shotgun (WGS) entry which is preliminary data.</text>
</comment>
<dbReference type="Proteomes" id="UP001370490">
    <property type="component" value="Unassembled WGS sequence"/>
</dbReference>
<evidence type="ECO:0000313" key="1">
    <source>
        <dbReference type="EMBL" id="KAK6921810.1"/>
    </source>
</evidence>
<dbReference type="AlphaFoldDB" id="A0AAN8Z3U9"/>
<name>A0AAN8Z3U9_9MAGN</name>
<keyword evidence="2" id="KW-1185">Reference proteome</keyword>
<dbReference type="EMBL" id="JBAMMX010000019">
    <property type="protein sequence ID" value="KAK6921810.1"/>
    <property type="molecule type" value="Genomic_DNA"/>
</dbReference>
<evidence type="ECO:0000313" key="2">
    <source>
        <dbReference type="Proteomes" id="UP001370490"/>
    </source>
</evidence>
<reference evidence="1 2" key="1">
    <citation type="submission" date="2023-12" db="EMBL/GenBank/DDBJ databases">
        <title>A high-quality genome assembly for Dillenia turbinata (Dilleniales).</title>
        <authorList>
            <person name="Chanderbali A."/>
        </authorList>
    </citation>
    <scope>NUCLEOTIDE SEQUENCE [LARGE SCALE GENOMIC DNA]</scope>
    <source>
        <strain evidence="1">LSX21</strain>
        <tissue evidence="1">Leaf</tissue>
    </source>
</reference>
<dbReference type="GO" id="GO:0005829">
    <property type="term" value="C:cytosol"/>
    <property type="evidence" value="ECO:0007669"/>
    <property type="project" value="TreeGrafter"/>
</dbReference>
<gene>
    <name evidence="1" type="ORF">RJ641_012317</name>
</gene>
<dbReference type="PANTHER" id="PTHR16099">
    <property type="entry name" value="8-OXO-DGTP DIPHOSPHATES NUDT15"/>
    <property type="match status" value="1"/>
</dbReference>
<sequence length="85" mass="9262">MTCRHTPRVGVGVILTEGDECCRVAASLLSATPPFLPPAAIWNSVPQNVEQDKCGGWDRFDWTGLPRPLFGPLEKLVQDGFNPSP</sequence>
<accession>A0AAN8Z3U9</accession>
<organism evidence="1 2">
    <name type="scientific">Dillenia turbinata</name>
    <dbReference type="NCBI Taxonomy" id="194707"/>
    <lineage>
        <taxon>Eukaryota</taxon>
        <taxon>Viridiplantae</taxon>
        <taxon>Streptophyta</taxon>
        <taxon>Embryophyta</taxon>
        <taxon>Tracheophyta</taxon>
        <taxon>Spermatophyta</taxon>
        <taxon>Magnoliopsida</taxon>
        <taxon>eudicotyledons</taxon>
        <taxon>Gunneridae</taxon>
        <taxon>Pentapetalae</taxon>
        <taxon>Dilleniales</taxon>
        <taxon>Dilleniaceae</taxon>
        <taxon>Dillenia</taxon>
    </lineage>
</organism>
<proteinExistence type="predicted"/>
<dbReference type="GO" id="GO:0006203">
    <property type="term" value="P:dGTP catabolic process"/>
    <property type="evidence" value="ECO:0007669"/>
    <property type="project" value="TreeGrafter"/>
</dbReference>
<dbReference type="GO" id="GO:0035539">
    <property type="term" value="F:8-oxo-7,8-dihydrodeoxyguanosine triphosphate pyrophosphatase activity"/>
    <property type="evidence" value="ECO:0007669"/>
    <property type="project" value="TreeGrafter"/>
</dbReference>
<protein>
    <submittedName>
        <fullName evidence="1">Uncharacterized protein</fullName>
    </submittedName>
</protein>
<dbReference type="PANTHER" id="PTHR16099:SF5">
    <property type="entry name" value="NUCLEOTIDE TRIPHOSPHATE DIPHOSPHATASE NUDT15"/>
    <property type="match status" value="1"/>
</dbReference>